<dbReference type="Proteomes" id="UP001311799">
    <property type="component" value="Unassembled WGS sequence"/>
</dbReference>
<reference evidence="4 5" key="1">
    <citation type="submission" date="2023-10" db="EMBL/GenBank/DDBJ databases">
        <title>Comparative genomics analysis reveals potential genetic determinants of host preference in Cryptosporidium xiaoi.</title>
        <authorList>
            <person name="Xiao L."/>
            <person name="Li J."/>
        </authorList>
    </citation>
    <scope>NUCLEOTIDE SEQUENCE [LARGE SCALE GENOMIC DNA]</scope>
    <source>
        <strain evidence="4 5">52996</strain>
    </source>
</reference>
<evidence type="ECO:0000256" key="2">
    <source>
        <dbReference type="SAM" id="Phobius"/>
    </source>
</evidence>
<feature type="compositionally biased region" description="Acidic residues" evidence="1">
    <location>
        <begin position="93"/>
        <end position="102"/>
    </location>
</feature>
<keyword evidence="2" id="KW-0472">Membrane</keyword>
<dbReference type="AlphaFoldDB" id="A0AAV9Y1J2"/>
<evidence type="ECO:0000313" key="5">
    <source>
        <dbReference type="Proteomes" id="UP001311799"/>
    </source>
</evidence>
<evidence type="ECO:0000313" key="4">
    <source>
        <dbReference type="EMBL" id="KAK6590022.1"/>
    </source>
</evidence>
<protein>
    <submittedName>
        <fullName evidence="4">Uncharacterized protein</fullName>
    </submittedName>
</protein>
<organism evidence="4 5">
    <name type="scientific">Cryptosporidium xiaoi</name>
    <dbReference type="NCBI Taxonomy" id="659607"/>
    <lineage>
        <taxon>Eukaryota</taxon>
        <taxon>Sar</taxon>
        <taxon>Alveolata</taxon>
        <taxon>Apicomplexa</taxon>
        <taxon>Conoidasida</taxon>
        <taxon>Coccidia</taxon>
        <taxon>Eucoccidiorida</taxon>
        <taxon>Eimeriorina</taxon>
        <taxon>Cryptosporidiidae</taxon>
        <taxon>Cryptosporidium</taxon>
    </lineage>
</organism>
<evidence type="ECO:0000256" key="3">
    <source>
        <dbReference type="SAM" id="SignalP"/>
    </source>
</evidence>
<keyword evidence="2" id="KW-0812">Transmembrane</keyword>
<keyword evidence="5" id="KW-1185">Reference proteome</keyword>
<feature type="transmembrane region" description="Helical" evidence="2">
    <location>
        <begin position="415"/>
        <end position="437"/>
    </location>
</feature>
<gene>
    <name evidence="4" type="ORF">RS030_192926</name>
</gene>
<keyword evidence="2" id="KW-1133">Transmembrane helix</keyword>
<proteinExistence type="predicted"/>
<sequence>MRIASLFIRLFLFCSLTICVKDCGVTAIRASSEDAASYEGNKTIIEEDFDTQHENSTESTSDLTLANATEVPPENYAIQNMIESEKDVKSEMVETESDSDTETEAKYDKPEATAMADINEGAYETKNEEKSAILDEESTQTDEQQINNKGRDKIKEEDELHELKILEEFKQGEMMEKGSINHHSPSGSKKLIDVNNNEENESKYNILSETIDDDKFKASVNITGENEYSIGISSINQLVNAIIKPFSSDEKQFQIEMKEETENESDMDDNKQEKSVIMTFDLSTNILSNKIPLISESDLVITRYTGITPQNIKITILDPTVDLENSQVRLTEISKFDSIERNLGKKTQSKSDTISLGAISSQIPVILQQFNTSNFRILLEPGDTGTQFGILSNLDQVGPTLRIGLKQTIESDSTWMYTITGVAIIFVIIGVSIALYFQNKNKESSQKIENVPLLGNKV</sequence>
<feature type="region of interest" description="Disordered" evidence="1">
    <location>
        <begin position="87"/>
        <end position="153"/>
    </location>
</feature>
<feature type="chain" id="PRO_5043889103" evidence="3">
    <location>
        <begin position="20"/>
        <end position="458"/>
    </location>
</feature>
<dbReference type="EMBL" id="JAWDEY010000010">
    <property type="protein sequence ID" value="KAK6590022.1"/>
    <property type="molecule type" value="Genomic_DNA"/>
</dbReference>
<name>A0AAV9Y1J2_9CRYT</name>
<keyword evidence="3" id="KW-0732">Signal</keyword>
<comment type="caution">
    <text evidence="4">The sequence shown here is derived from an EMBL/GenBank/DDBJ whole genome shotgun (WGS) entry which is preliminary data.</text>
</comment>
<feature type="signal peptide" evidence="3">
    <location>
        <begin position="1"/>
        <end position="19"/>
    </location>
</feature>
<accession>A0AAV9Y1J2</accession>
<feature type="compositionally biased region" description="Basic and acidic residues" evidence="1">
    <location>
        <begin position="123"/>
        <end position="133"/>
    </location>
</feature>
<evidence type="ECO:0000256" key="1">
    <source>
        <dbReference type="SAM" id="MobiDB-lite"/>
    </source>
</evidence>